<dbReference type="PROSITE" id="PS51257">
    <property type="entry name" value="PROKAR_LIPOPROTEIN"/>
    <property type="match status" value="1"/>
</dbReference>
<evidence type="ECO:0000313" key="3">
    <source>
        <dbReference type="Proteomes" id="UP001320513"/>
    </source>
</evidence>
<dbReference type="Proteomes" id="UP001320513">
    <property type="component" value="Unassembled WGS sequence"/>
</dbReference>
<gene>
    <name evidence="2" type="ORF">AUC61_11750</name>
</gene>
<evidence type="ECO:0000313" key="2">
    <source>
        <dbReference type="EMBL" id="MCI8210211.1"/>
    </source>
</evidence>
<organism evidence="2 3">
    <name type="scientific">Pseudomonas maioricensis</name>
    <dbReference type="NCBI Taxonomy" id="1766623"/>
    <lineage>
        <taxon>Bacteria</taxon>
        <taxon>Pseudomonadati</taxon>
        <taxon>Pseudomonadota</taxon>
        <taxon>Gammaproteobacteria</taxon>
        <taxon>Pseudomonadales</taxon>
        <taxon>Pseudomonadaceae</taxon>
        <taxon>Pseudomonas</taxon>
    </lineage>
</organism>
<dbReference type="RefSeq" id="WP_243246242.1">
    <property type="nucleotide sequence ID" value="NZ_LOHG01000006.1"/>
</dbReference>
<keyword evidence="3" id="KW-1185">Reference proteome</keyword>
<dbReference type="EMBL" id="LOHG01000006">
    <property type="protein sequence ID" value="MCI8210211.1"/>
    <property type="molecule type" value="Genomic_DNA"/>
</dbReference>
<reference evidence="2 3" key="1">
    <citation type="submission" date="2015-12" db="EMBL/GenBank/DDBJ databases">
        <title>Phylogenomics in the description of a new species in the Pseudomonas syringae group.</title>
        <authorList>
            <person name="Busquets A."/>
            <person name="Gomila M."/>
            <person name="Beiki F."/>
            <person name="Rahimian H."/>
            <person name="Mulet M."/>
            <person name="Sanchez D."/>
            <person name="Garcia-Valdes E."/>
            <person name="Lalucat J."/>
        </authorList>
    </citation>
    <scope>NUCLEOTIDE SEQUENCE [LARGE SCALE GENOMIC DNA]</scope>
    <source>
        <strain evidence="2 3">S25</strain>
    </source>
</reference>
<protein>
    <submittedName>
        <fullName evidence="2">Uncharacterized protein</fullName>
    </submittedName>
</protein>
<feature type="chain" id="PRO_5046193247" evidence="1">
    <location>
        <begin position="27"/>
        <end position="399"/>
    </location>
</feature>
<accession>A0ABS9ZJD1</accession>
<name>A0ABS9ZJD1_9PSED</name>
<evidence type="ECO:0000256" key="1">
    <source>
        <dbReference type="SAM" id="SignalP"/>
    </source>
</evidence>
<comment type="caution">
    <text evidence="2">The sequence shown here is derived from an EMBL/GenBank/DDBJ whole genome shotgun (WGS) entry which is preliminary data.</text>
</comment>
<feature type="signal peptide" evidence="1">
    <location>
        <begin position="1"/>
        <end position="26"/>
    </location>
</feature>
<sequence length="399" mass="44275">MKKNRKLVRSTLASAILLAISCHVWAKTGCEEPMAPPAITEEQHEVVDVSAVVIPETQVSVEPVACDEPAVPTAVAEEPHEVVEVPTVAIPEPQAPVEPVDCDEPTALAEEQHEVVEVPTVVIPEPQAPAEPVVVPEVAQEVDEPMFTELSDKLHQITQTLTNTASVHHYSFVSVRGQDVMLGTPELETFNKVWKLEYQVDGRKWELKRHTTPNAHRGLKPGSVVNVRISAVEGAKVENAPYKIVLGSYPHMSYDLHHEKGLLRFPYDFESPFFIATQAVEKALLEVKFWDSKNAPLEGGVLNFDFKHHGPISLGPITLTSESNGKATRLLEFGKCEGGDPAKNFTENQATGRAVWATRYKTGRYIGINVLLENLADKPHEFRLGHVCRRFLVNWHIKL</sequence>
<proteinExistence type="predicted"/>
<keyword evidence="1" id="KW-0732">Signal</keyword>